<accession>A0A075HE07</accession>
<keyword evidence="1" id="KW-1133">Transmembrane helix</keyword>
<keyword evidence="1" id="KW-0812">Transmembrane</keyword>
<sequence>MTSVIRIVFSNPKYLILSFVIFSSMLIGLLILSEYIFLEPYVVSHIPSGTEFGFVLIVTISGLSALVLPMNIFRINILKKSKQKMGGGIFGSIIGAAAGACSCGPIGFAVISTFGSVGATATAFLTNYEIPIRIIAIGILAITYFTTVKSLKIECKFDPNL</sequence>
<keyword evidence="1" id="KW-0472">Membrane</keyword>
<dbReference type="AlphaFoldDB" id="A0A075HE07"/>
<proteinExistence type="predicted"/>
<reference evidence="2" key="1">
    <citation type="journal article" date="2014" name="Genome Biol. Evol.">
        <title>Pangenome evidence for extensive interdomain horizontal transfer affecting lineage core and shell genes in uncultured planktonic thaumarchaeota and euryarchaeota.</title>
        <authorList>
            <person name="Deschamps P."/>
            <person name="Zivanovic Y."/>
            <person name="Moreira D."/>
            <person name="Rodriguez-Valera F."/>
            <person name="Lopez-Garcia P."/>
        </authorList>
    </citation>
    <scope>NUCLEOTIDE SEQUENCE</scope>
</reference>
<evidence type="ECO:0000256" key="1">
    <source>
        <dbReference type="SAM" id="Phobius"/>
    </source>
</evidence>
<name>A0A075HE07_9ARCH</name>
<protein>
    <submittedName>
        <fullName evidence="2">Uncharacterized protein</fullName>
    </submittedName>
</protein>
<feature type="transmembrane region" description="Helical" evidence="1">
    <location>
        <begin position="12"/>
        <end position="32"/>
    </location>
</feature>
<feature type="transmembrane region" description="Helical" evidence="1">
    <location>
        <begin position="52"/>
        <end position="73"/>
    </location>
</feature>
<dbReference type="EMBL" id="KF900950">
    <property type="protein sequence ID" value="AIF12642.1"/>
    <property type="molecule type" value="Genomic_DNA"/>
</dbReference>
<organism evidence="2">
    <name type="scientific">uncultured marine thaumarchaeote KM3_56_F06</name>
    <dbReference type="NCBI Taxonomy" id="1456204"/>
    <lineage>
        <taxon>Archaea</taxon>
        <taxon>Nitrososphaerota</taxon>
        <taxon>environmental samples</taxon>
    </lineage>
</organism>
<evidence type="ECO:0000313" key="2">
    <source>
        <dbReference type="EMBL" id="AIF12642.1"/>
    </source>
</evidence>
<feature type="transmembrane region" description="Helical" evidence="1">
    <location>
        <begin position="85"/>
        <end position="110"/>
    </location>
</feature>
<feature type="transmembrane region" description="Helical" evidence="1">
    <location>
        <begin position="130"/>
        <end position="148"/>
    </location>
</feature>